<evidence type="ECO:0000256" key="5">
    <source>
        <dbReference type="ARBA" id="ARBA00023136"/>
    </source>
</evidence>
<keyword evidence="6" id="KW-0578">Host cell lysis by virus</keyword>
<sequence length="38" mass="4144">PHPPAPAAWAMLPPSNSLQILDRTFSVSDPELSTTRQN</sequence>
<name>A0A6H2XYT0_SALEB</name>
<evidence type="ECO:0000256" key="3">
    <source>
        <dbReference type="ARBA" id="ARBA00022729"/>
    </source>
</evidence>
<reference evidence="8" key="1">
    <citation type="submission" date="2019-02" db="EMBL/GenBank/DDBJ databases">
        <authorList>
            <person name="Ashton P.M."/>
            <person name="Dallman T."/>
            <person name="Nair S."/>
            <person name="De Pinna E."/>
            <person name="Peters T."/>
            <person name="Grant K."/>
        </authorList>
    </citation>
    <scope>NUCLEOTIDE SEQUENCE [LARGE SCALE GENOMIC DNA]</scope>
    <source>
        <strain evidence="8">367309</strain>
    </source>
</reference>
<dbReference type="InterPro" id="IPR010346">
    <property type="entry name" value="O-spanin"/>
</dbReference>
<keyword evidence="5" id="KW-0472">Membrane</keyword>
<accession>A0A6H2XYT0</accession>
<evidence type="ECO:0000256" key="4">
    <source>
        <dbReference type="ARBA" id="ARBA00022852"/>
    </source>
</evidence>
<comment type="caution">
    <text evidence="8">The sequence shown here is derived from an EMBL/GenBank/DDBJ whole genome shotgun (WGS) entry which is preliminary data.</text>
</comment>
<keyword evidence="4" id="KW-0204">Cytolysis</keyword>
<keyword evidence="3" id="KW-0732">Signal</keyword>
<organism evidence="8">
    <name type="scientific">Salmonella enterica subsp. enterica serovar Java</name>
    <dbReference type="NCBI Taxonomy" id="224729"/>
    <lineage>
        <taxon>Bacteria</taxon>
        <taxon>Pseudomonadati</taxon>
        <taxon>Pseudomonadota</taxon>
        <taxon>Gammaproteobacteria</taxon>
        <taxon>Enterobacterales</taxon>
        <taxon>Enterobacteriaceae</taxon>
        <taxon>Salmonella</taxon>
    </lineage>
</organism>
<gene>
    <name evidence="8" type="ORF">EZX71_22470</name>
</gene>
<dbReference type="Proteomes" id="UP000839733">
    <property type="component" value="Unassembled WGS sequence"/>
</dbReference>
<proteinExistence type="predicted"/>
<keyword evidence="2" id="KW-1188">Viral release from host cell</keyword>
<protein>
    <submittedName>
        <fullName evidence="8">Uncharacterized protein</fullName>
    </submittedName>
</protein>
<keyword evidence="7" id="KW-0449">Lipoprotein</keyword>
<dbReference type="EMBL" id="AAKVUB010000036">
    <property type="protein sequence ID" value="ECW2470661.1"/>
    <property type="molecule type" value="Genomic_DNA"/>
</dbReference>
<evidence type="ECO:0000256" key="1">
    <source>
        <dbReference type="ARBA" id="ARBA00004635"/>
    </source>
</evidence>
<dbReference type="GO" id="GO:0044659">
    <property type="term" value="P:viral release from host cell by cytolysis"/>
    <property type="evidence" value="ECO:0007669"/>
    <property type="project" value="InterPro"/>
</dbReference>
<dbReference type="AlphaFoldDB" id="A0A6H2XYT0"/>
<dbReference type="GO" id="GO:0016020">
    <property type="term" value="C:membrane"/>
    <property type="evidence" value="ECO:0007669"/>
    <property type="project" value="UniProtKB-SubCell"/>
</dbReference>
<evidence type="ECO:0000256" key="7">
    <source>
        <dbReference type="ARBA" id="ARBA00023288"/>
    </source>
</evidence>
<evidence type="ECO:0000313" key="8">
    <source>
        <dbReference type="EMBL" id="ECW2470661.1"/>
    </source>
</evidence>
<comment type="subcellular location">
    <subcellularLocation>
        <location evidence="1">Membrane</location>
        <topology evidence="1">Lipid-anchor</topology>
    </subcellularLocation>
</comment>
<evidence type="ECO:0000256" key="2">
    <source>
        <dbReference type="ARBA" id="ARBA00022612"/>
    </source>
</evidence>
<feature type="non-terminal residue" evidence="8">
    <location>
        <position position="1"/>
    </location>
</feature>
<dbReference type="Pfam" id="PF06085">
    <property type="entry name" value="Rz1"/>
    <property type="match status" value="1"/>
</dbReference>
<evidence type="ECO:0000256" key="6">
    <source>
        <dbReference type="ARBA" id="ARBA00023142"/>
    </source>
</evidence>